<proteinExistence type="predicted"/>
<feature type="compositionally biased region" description="Low complexity" evidence="1">
    <location>
        <begin position="158"/>
        <end position="168"/>
    </location>
</feature>
<reference evidence="2 3" key="1">
    <citation type="submission" date="2021-05" db="EMBL/GenBank/DDBJ databases">
        <title>Genome Assembly of Synthetic Allotetraploid Brassica napus Reveals Homoeologous Exchanges between Subgenomes.</title>
        <authorList>
            <person name="Davis J.T."/>
        </authorList>
    </citation>
    <scope>NUCLEOTIDE SEQUENCE [LARGE SCALE GENOMIC DNA]</scope>
    <source>
        <strain evidence="3">cv. Da-Ae</strain>
        <tissue evidence="2">Seedling</tissue>
    </source>
</reference>
<dbReference type="Proteomes" id="UP000824890">
    <property type="component" value="Unassembled WGS sequence"/>
</dbReference>
<feature type="compositionally biased region" description="Low complexity" evidence="1">
    <location>
        <begin position="23"/>
        <end position="40"/>
    </location>
</feature>
<organism evidence="2 3">
    <name type="scientific">Brassica napus</name>
    <name type="common">Rape</name>
    <dbReference type="NCBI Taxonomy" id="3708"/>
    <lineage>
        <taxon>Eukaryota</taxon>
        <taxon>Viridiplantae</taxon>
        <taxon>Streptophyta</taxon>
        <taxon>Embryophyta</taxon>
        <taxon>Tracheophyta</taxon>
        <taxon>Spermatophyta</taxon>
        <taxon>Magnoliopsida</taxon>
        <taxon>eudicotyledons</taxon>
        <taxon>Gunneridae</taxon>
        <taxon>Pentapetalae</taxon>
        <taxon>rosids</taxon>
        <taxon>malvids</taxon>
        <taxon>Brassicales</taxon>
        <taxon>Brassicaceae</taxon>
        <taxon>Brassiceae</taxon>
        <taxon>Brassica</taxon>
    </lineage>
</organism>
<feature type="region of interest" description="Disordered" evidence="1">
    <location>
        <begin position="230"/>
        <end position="267"/>
    </location>
</feature>
<comment type="caution">
    <text evidence="2">The sequence shown here is derived from an EMBL/GenBank/DDBJ whole genome shotgun (WGS) entry which is preliminary data.</text>
</comment>
<protein>
    <submittedName>
        <fullName evidence="2">Uncharacterized protein</fullName>
    </submittedName>
</protein>
<feature type="compositionally biased region" description="Polar residues" evidence="1">
    <location>
        <begin position="231"/>
        <end position="252"/>
    </location>
</feature>
<sequence>MDLPEIPPFRKKDSLPCNNNHGSTAPSSTTTPPSQSNNNNHDSVGIADHNSVAPLSTTAPPPFHCNDEIFDVVPLEAPQTQLDIPHQTEDTMEEEPSLFVPSMGAWSTPLVLKFPSPCTPPEPSTPCNYDPHLVQSQIEKFWPSLDESTNFKKKKSSLKVPSSPNLPVTQLPPPELKEDGSLRFPWAARMNLAMRNLYRASRPTFRLDGTPEIIIPTKNQHVPFEFGKPVASSTDISSSPATTEFTSPQVANSHKDSPATHGNSLPNAKFTLSSTLAGTSSAHTSLQVMDDAPSEIIMDEDIILSASDPLKMTPLSTESIQDVRETVRRGLKHD</sequence>
<accession>A0ABQ8A317</accession>
<evidence type="ECO:0000256" key="1">
    <source>
        <dbReference type="SAM" id="MobiDB-lite"/>
    </source>
</evidence>
<gene>
    <name evidence="2" type="ORF">HID58_063000</name>
</gene>
<evidence type="ECO:0000313" key="2">
    <source>
        <dbReference type="EMBL" id="KAH0886904.1"/>
    </source>
</evidence>
<evidence type="ECO:0000313" key="3">
    <source>
        <dbReference type="Proteomes" id="UP000824890"/>
    </source>
</evidence>
<keyword evidence="3" id="KW-1185">Reference proteome</keyword>
<feature type="region of interest" description="Disordered" evidence="1">
    <location>
        <begin position="153"/>
        <end position="176"/>
    </location>
</feature>
<name>A0ABQ8A317_BRANA</name>
<feature type="region of interest" description="Disordered" evidence="1">
    <location>
        <begin position="1"/>
        <end position="60"/>
    </location>
</feature>
<dbReference type="EMBL" id="JAGKQM010000014">
    <property type="protein sequence ID" value="KAH0886904.1"/>
    <property type="molecule type" value="Genomic_DNA"/>
</dbReference>